<dbReference type="EMBL" id="DF836290">
    <property type="protein sequence ID" value="GAN00611.1"/>
    <property type="molecule type" value="Genomic_DNA"/>
</dbReference>
<sequence length="136" mass="15073">MPSQSRHYLSTHCTSTAYTLQKVNHQIEVPDGLYIILAQITNKRPLIQHELKLGALFIALQHVALRNESNDSLFSNRDILIDVISNILKGCGVRPSNLNLITQTKYSHCDTSLAENSTGKAARSGGKTWPADEVVF</sequence>
<proteinExistence type="predicted"/>
<name>A0A0C9LZF9_9FUNG</name>
<organism evidence="1">
    <name type="scientific">Mucor ambiguus</name>
    <dbReference type="NCBI Taxonomy" id="91626"/>
    <lineage>
        <taxon>Eukaryota</taxon>
        <taxon>Fungi</taxon>
        <taxon>Fungi incertae sedis</taxon>
        <taxon>Mucoromycota</taxon>
        <taxon>Mucoromycotina</taxon>
        <taxon>Mucoromycetes</taxon>
        <taxon>Mucorales</taxon>
        <taxon>Mucorineae</taxon>
        <taxon>Mucoraceae</taxon>
        <taxon>Mucor</taxon>
    </lineage>
</organism>
<accession>A0A0C9LZF9</accession>
<dbReference type="Proteomes" id="UP000053815">
    <property type="component" value="Unassembled WGS sequence"/>
</dbReference>
<gene>
    <name evidence="1" type="ORF">MAM1_0001c00033</name>
</gene>
<dbReference type="AlphaFoldDB" id="A0A0C9LZF9"/>
<protein>
    <submittedName>
        <fullName evidence="1">Uncharacterized protein</fullName>
    </submittedName>
</protein>
<evidence type="ECO:0000313" key="2">
    <source>
        <dbReference type="Proteomes" id="UP000053815"/>
    </source>
</evidence>
<keyword evidence="2" id="KW-1185">Reference proteome</keyword>
<evidence type="ECO:0000313" key="1">
    <source>
        <dbReference type="EMBL" id="GAN00611.1"/>
    </source>
</evidence>
<reference evidence="1" key="1">
    <citation type="submission" date="2014-09" db="EMBL/GenBank/DDBJ databases">
        <title>Draft genome sequence of an oleaginous Mucoromycotina fungus Mucor ambiguus NBRC6742.</title>
        <authorList>
            <person name="Takeda I."/>
            <person name="Yamane N."/>
            <person name="Morita T."/>
            <person name="Tamano K."/>
            <person name="Machida M."/>
            <person name="Baker S."/>
            <person name="Koike H."/>
        </authorList>
    </citation>
    <scope>NUCLEOTIDE SEQUENCE</scope>
    <source>
        <strain evidence="1">NBRC 6742</strain>
    </source>
</reference>